<keyword evidence="2" id="KW-0732">Signal</keyword>
<evidence type="ECO:0000256" key="2">
    <source>
        <dbReference type="SAM" id="SignalP"/>
    </source>
</evidence>
<evidence type="ECO:0000313" key="3">
    <source>
        <dbReference type="EMBL" id="TKA12917.1"/>
    </source>
</evidence>
<feature type="region of interest" description="Disordered" evidence="1">
    <location>
        <begin position="38"/>
        <end position="66"/>
    </location>
</feature>
<evidence type="ECO:0000256" key="1">
    <source>
        <dbReference type="SAM" id="MobiDB-lite"/>
    </source>
</evidence>
<reference evidence="3 4" key="1">
    <citation type="submission" date="2019-04" db="EMBL/GenBank/DDBJ databases">
        <title>Streptomyces oryziradicis sp. nov., a novel actinomycete isolated from rhizosphere soil of rice (Oryza sativa L.).</title>
        <authorList>
            <person name="Li C."/>
        </authorList>
    </citation>
    <scope>NUCLEOTIDE SEQUENCE [LARGE SCALE GENOMIC DNA]</scope>
    <source>
        <strain evidence="3 4">NEAU-C40</strain>
    </source>
</reference>
<keyword evidence="4" id="KW-1185">Reference proteome</keyword>
<protein>
    <recommendedName>
        <fullName evidence="5">L,D-transpeptidase</fullName>
    </recommendedName>
</protein>
<feature type="compositionally biased region" description="Low complexity" evidence="1">
    <location>
        <begin position="38"/>
        <end position="62"/>
    </location>
</feature>
<gene>
    <name evidence="3" type="ORF">FCI23_02630</name>
</gene>
<feature type="chain" id="PRO_5020229608" description="L,D-transpeptidase" evidence="2">
    <location>
        <begin position="32"/>
        <end position="186"/>
    </location>
</feature>
<accession>A0A4U0SXS9</accession>
<dbReference type="EMBL" id="SUMC01000002">
    <property type="protein sequence ID" value="TKA12917.1"/>
    <property type="molecule type" value="Genomic_DNA"/>
</dbReference>
<proteinExistence type="predicted"/>
<dbReference type="AlphaFoldDB" id="A0A4U0SXS9"/>
<evidence type="ECO:0008006" key="5">
    <source>
        <dbReference type="Google" id="ProtNLM"/>
    </source>
</evidence>
<dbReference type="RefSeq" id="WP_136721792.1">
    <property type="nucleotide sequence ID" value="NZ_JAOPYF010000304.1"/>
</dbReference>
<evidence type="ECO:0000313" key="4">
    <source>
        <dbReference type="Proteomes" id="UP000305778"/>
    </source>
</evidence>
<comment type="caution">
    <text evidence="3">The sequence shown here is derived from an EMBL/GenBank/DDBJ whole genome shotgun (WGS) entry which is preliminary data.</text>
</comment>
<organism evidence="3 4">
    <name type="scientific">Actinacidiphila oryziradicis</name>
    <dbReference type="NCBI Taxonomy" id="2571141"/>
    <lineage>
        <taxon>Bacteria</taxon>
        <taxon>Bacillati</taxon>
        <taxon>Actinomycetota</taxon>
        <taxon>Actinomycetes</taxon>
        <taxon>Kitasatosporales</taxon>
        <taxon>Streptomycetaceae</taxon>
        <taxon>Actinacidiphila</taxon>
    </lineage>
</organism>
<sequence>MARISPGTIVAGLTAAAVAAIAALAVQASGAAPIARPGNPGGAAASPSTASSQSTAKAKANALPGGSGSGLRVVYSLGENRVWLVDAAGKATRTFLVTPGTVDPALGSYTVTSRTAQGLGGDGVSIEHVVRFATHNGVIIGFSAAQDGSLPTPNPAQKTGGIREKRADGTAVWDTAVTGTKVVVVK</sequence>
<feature type="signal peptide" evidence="2">
    <location>
        <begin position="1"/>
        <end position="31"/>
    </location>
</feature>
<dbReference type="Proteomes" id="UP000305778">
    <property type="component" value="Unassembled WGS sequence"/>
</dbReference>
<dbReference type="OrthoDB" id="5242394at2"/>
<name>A0A4U0SXS9_9ACTN</name>